<organism evidence="5 6">
    <name type="scientific">Branchiibius cervicis</name>
    <dbReference type="NCBI Taxonomy" id="908252"/>
    <lineage>
        <taxon>Bacteria</taxon>
        <taxon>Bacillati</taxon>
        <taxon>Actinomycetota</taxon>
        <taxon>Actinomycetes</taxon>
        <taxon>Micrococcales</taxon>
        <taxon>Dermacoccaceae</taxon>
        <taxon>Branchiibius</taxon>
    </lineage>
</organism>
<dbReference type="NCBIfam" id="TIGR00478">
    <property type="entry name" value="tly"/>
    <property type="match status" value="1"/>
</dbReference>
<keyword evidence="6" id="KW-1185">Reference proteome</keyword>
<proteinExistence type="inferred from homology"/>
<dbReference type="PANTHER" id="PTHR32319">
    <property type="entry name" value="BACTERIAL HEMOLYSIN-LIKE PROTEIN"/>
    <property type="match status" value="1"/>
</dbReference>
<dbReference type="PANTHER" id="PTHR32319:SF0">
    <property type="entry name" value="BACTERIAL HEMOLYSIN-LIKE PROTEIN"/>
    <property type="match status" value="1"/>
</dbReference>
<dbReference type="RefSeq" id="WP_377822213.1">
    <property type="nucleotide sequence ID" value="NZ_JBHSWJ010000002.1"/>
</dbReference>
<dbReference type="Gene3D" id="3.40.50.150">
    <property type="entry name" value="Vaccinia Virus protein VP39"/>
    <property type="match status" value="1"/>
</dbReference>
<reference evidence="6" key="1">
    <citation type="journal article" date="2019" name="Int. J. Syst. Evol. Microbiol.">
        <title>The Global Catalogue of Microorganisms (GCM) 10K type strain sequencing project: providing services to taxonomists for standard genome sequencing and annotation.</title>
        <authorList>
            <consortium name="The Broad Institute Genomics Platform"/>
            <consortium name="The Broad Institute Genome Sequencing Center for Infectious Disease"/>
            <person name="Wu L."/>
            <person name="Ma J."/>
        </authorList>
    </citation>
    <scope>NUCLEOTIDE SEQUENCE [LARGE SCALE GENOMIC DNA]</scope>
    <source>
        <strain evidence="6">NBRC 106593</strain>
    </source>
</reference>
<evidence type="ECO:0000259" key="4">
    <source>
        <dbReference type="SMART" id="SM00363"/>
    </source>
</evidence>
<gene>
    <name evidence="5" type="ORF">ACFQBT_09425</name>
</gene>
<dbReference type="PROSITE" id="PS50889">
    <property type="entry name" value="S4"/>
    <property type="match status" value="1"/>
</dbReference>
<comment type="caution">
    <text evidence="5">The sequence shown here is derived from an EMBL/GenBank/DDBJ whole genome shotgun (WGS) entry which is preliminary data.</text>
</comment>
<dbReference type="InterPro" id="IPR002942">
    <property type="entry name" value="S4_RNA-bd"/>
</dbReference>
<evidence type="ECO:0000313" key="5">
    <source>
        <dbReference type="EMBL" id="MFC6714024.1"/>
    </source>
</evidence>
<evidence type="ECO:0000313" key="6">
    <source>
        <dbReference type="Proteomes" id="UP001596356"/>
    </source>
</evidence>
<dbReference type="InterPro" id="IPR029063">
    <property type="entry name" value="SAM-dependent_MTases_sf"/>
</dbReference>
<name>A0ABW2ASQ1_9MICO</name>
<evidence type="ECO:0000256" key="1">
    <source>
        <dbReference type="ARBA" id="ARBA00022884"/>
    </source>
</evidence>
<dbReference type="SUPFAM" id="SSF53335">
    <property type="entry name" value="S-adenosyl-L-methionine-dependent methyltransferases"/>
    <property type="match status" value="1"/>
</dbReference>
<evidence type="ECO:0000256" key="2">
    <source>
        <dbReference type="ARBA" id="ARBA00029460"/>
    </source>
</evidence>
<dbReference type="Gene3D" id="3.10.290.10">
    <property type="entry name" value="RNA-binding S4 domain"/>
    <property type="match status" value="1"/>
</dbReference>
<feature type="domain" description="RNA-binding S4" evidence="4">
    <location>
        <begin position="8"/>
        <end position="71"/>
    </location>
</feature>
<dbReference type="PIRSF" id="PIRSF005578">
    <property type="entry name" value="TlyA"/>
    <property type="match status" value="1"/>
</dbReference>
<dbReference type="InterPro" id="IPR047048">
    <property type="entry name" value="TlyA"/>
</dbReference>
<protein>
    <submittedName>
        <fullName evidence="5">TlyA family RNA methyltransferase</fullName>
    </submittedName>
</protein>
<dbReference type="Pfam" id="PF01479">
    <property type="entry name" value="S4"/>
    <property type="match status" value="1"/>
</dbReference>
<dbReference type="InterPro" id="IPR004538">
    <property type="entry name" value="Hemolysin_A/TlyA"/>
</dbReference>
<dbReference type="SMART" id="SM00363">
    <property type="entry name" value="S4"/>
    <property type="match status" value="1"/>
</dbReference>
<dbReference type="EMBL" id="JBHSWJ010000002">
    <property type="protein sequence ID" value="MFC6714024.1"/>
    <property type="molecule type" value="Genomic_DNA"/>
</dbReference>
<accession>A0ABW2ASQ1</accession>
<dbReference type="SUPFAM" id="SSF55174">
    <property type="entry name" value="Alpha-L RNA-binding motif"/>
    <property type="match status" value="1"/>
</dbReference>
<dbReference type="Pfam" id="PF01728">
    <property type="entry name" value="FtsJ"/>
    <property type="match status" value="1"/>
</dbReference>
<dbReference type="InterPro" id="IPR036986">
    <property type="entry name" value="S4_RNA-bd_sf"/>
</dbReference>
<keyword evidence="5" id="KW-0808">Transferase</keyword>
<sequence>MTRAQRGQRLDQALVDRGLARSRMLAREYIDSSRVRCNGAILAKASSRITDADDLELIGEPERYVGRAAYKLIGALEAFPQVRVDDRRCLDVGASTGGFTQVLLERGAAQVIALDVGHGQLAEPVRSDPRVIERSGTSIRDVSVDDLGGAFDLVVADLSFISLTIVIGVLSGLVTSDGDVVVLVKPQFEVGRERLGSDGVVRSAEQRAEAVAAVIDSAGRVGLSVHGVTISAVAGTHGNQEYLLWLRPAVEGRMDPAQVANALATIRTSDDKGPR</sequence>
<dbReference type="CDD" id="cd02440">
    <property type="entry name" value="AdoMet_MTases"/>
    <property type="match status" value="1"/>
</dbReference>
<dbReference type="GO" id="GO:0032259">
    <property type="term" value="P:methylation"/>
    <property type="evidence" value="ECO:0007669"/>
    <property type="project" value="UniProtKB-KW"/>
</dbReference>
<keyword evidence="5" id="KW-0489">Methyltransferase</keyword>
<dbReference type="Proteomes" id="UP001596356">
    <property type="component" value="Unassembled WGS sequence"/>
</dbReference>
<evidence type="ECO:0000256" key="3">
    <source>
        <dbReference type="PROSITE-ProRule" id="PRU00182"/>
    </source>
</evidence>
<comment type="similarity">
    <text evidence="2">Belongs to the TlyA family.</text>
</comment>
<keyword evidence="1 3" id="KW-0694">RNA-binding</keyword>
<dbReference type="CDD" id="cd00165">
    <property type="entry name" value="S4"/>
    <property type="match status" value="1"/>
</dbReference>
<dbReference type="InterPro" id="IPR002877">
    <property type="entry name" value="RNA_MeTrfase_FtsJ_dom"/>
</dbReference>
<dbReference type="GO" id="GO:0008168">
    <property type="term" value="F:methyltransferase activity"/>
    <property type="evidence" value="ECO:0007669"/>
    <property type="project" value="UniProtKB-KW"/>
</dbReference>